<proteinExistence type="predicted"/>
<evidence type="ECO:0000256" key="2">
    <source>
        <dbReference type="PROSITE-ProRule" id="PRU00284"/>
    </source>
</evidence>
<gene>
    <name evidence="5" type="ORF">J2W69_000544</name>
</gene>
<dbReference type="PROSITE" id="PS50111">
    <property type="entry name" value="CHEMOTAXIS_TRANSDUC_2"/>
    <property type="match status" value="1"/>
</dbReference>
<sequence length="433" mass="48442">MFNTRLKTELMQSQQQLQSYTHYLNSIKQNIAVIEFTPLGIILSANQAFLDTVGYSLDEITGQHHRIFCEADYAQSSDYSNFWQQLAAGKSQSLTFLRLGKQGQKIWLEATYFPVLEQGVVTKVVKFASDVSDKTRQQKEQEAVIDALQKSQAIIEFTPEGEILNANTNFLTTVGYPLELIRGRHHQMFCFDDFYRENPDFWQDLKQGHYKTGQFERRNSQGDSIWLEATYNPVFDEDHKVVKVIKFASDITALIKQRQAVSQASMTVQQISQQNSALFLQGVELLSQSVRNSLSIEQEVAQASELLQQLAEQSQAIYAMVNTIRSIADQTNLLALNAAIEAARAGDHGRGFAVVADEVRSLASRTGVSTVEIEQVVKTNLGLTQDALSRMELACAESEKGSQLSHQTSTVFTGIQQANTKMTDAIAELATFV</sequence>
<organism evidence="5 6">
    <name type="scientific">Rheinheimera soli</name>
    <dbReference type="NCBI Taxonomy" id="443616"/>
    <lineage>
        <taxon>Bacteria</taxon>
        <taxon>Pseudomonadati</taxon>
        <taxon>Pseudomonadota</taxon>
        <taxon>Gammaproteobacteria</taxon>
        <taxon>Chromatiales</taxon>
        <taxon>Chromatiaceae</taxon>
        <taxon>Rheinheimera</taxon>
    </lineage>
</organism>
<dbReference type="PANTHER" id="PTHR24422">
    <property type="entry name" value="CHEMOTAXIS PROTEIN METHYLTRANSFERASE"/>
    <property type="match status" value="1"/>
</dbReference>
<feature type="domain" description="PAC" evidence="4">
    <location>
        <begin position="211"/>
        <end position="263"/>
    </location>
</feature>
<dbReference type="Pfam" id="PF00015">
    <property type="entry name" value="MCPsignal"/>
    <property type="match status" value="1"/>
</dbReference>
<dbReference type="InterPro" id="IPR000700">
    <property type="entry name" value="PAS-assoc_C"/>
</dbReference>
<dbReference type="Gene3D" id="3.30.450.20">
    <property type="entry name" value="PAS domain"/>
    <property type="match status" value="2"/>
</dbReference>
<dbReference type="InterPro" id="IPR000014">
    <property type="entry name" value="PAS"/>
</dbReference>
<evidence type="ECO:0000313" key="5">
    <source>
        <dbReference type="EMBL" id="MDR7119629.1"/>
    </source>
</evidence>
<reference evidence="5 6" key="1">
    <citation type="submission" date="2023-07" db="EMBL/GenBank/DDBJ databases">
        <title>Sorghum-associated microbial communities from plants grown in Nebraska, USA.</title>
        <authorList>
            <person name="Schachtman D."/>
        </authorList>
    </citation>
    <scope>NUCLEOTIDE SEQUENCE [LARGE SCALE GENOMIC DNA]</scope>
    <source>
        <strain evidence="5 6">4138</strain>
    </source>
</reference>
<evidence type="ECO:0000259" key="3">
    <source>
        <dbReference type="PROSITE" id="PS50111"/>
    </source>
</evidence>
<dbReference type="PANTHER" id="PTHR24422:SF10">
    <property type="entry name" value="CHEMOTAXIS PROTEIN METHYLTRANSFERASE 2"/>
    <property type="match status" value="1"/>
</dbReference>
<dbReference type="NCBIfam" id="TIGR00229">
    <property type="entry name" value="sensory_box"/>
    <property type="match status" value="2"/>
</dbReference>
<feature type="domain" description="Methyl-accepting transducer" evidence="3">
    <location>
        <begin position="248"/>
        <end position="433"/>
    </location>
</feature>
<dbReference type="InterPro" id="IPR004090">
    <property type="entry name" value="Chemotax_Me-accpt_rcpt"/>
</dbReference>
<dbReference type="PRINTS" id="PR00260">
    <property type="entry name" value="CHEMTRNSDUCR"/>
</dbReference>
<keyword evidence="1 2" id="KW-0807">Transducer</keyword>
<dbReference type="InterPro" id="IPR035965">
    <property type="entry name" value="PAS-like_dom_sf"/>
</dbReference>
<dbReference type="InterPro" id="IPR004089">
    <property type="entry name" value="MCPsignal_dom"/>
</dbReference>
<dbReference type="SMART" id="SM00091">
    <property type="entry name" value="PAS"/>
    <property type="match status" value="2"/>
</dbReference>
<protein>
    <submittedName>
        <fullName evidence="5">Methyl-accepting chemotaxis protein</fullName>
    </submittedName>
</protein>
<dbReference type="InterPro" id="IPR013655">
    <property type="entry name" value="PAS_fold_3"/>
</dbReference>
<name>A0ABU1VV73_9GAMM</name>
<dbReference type="CDD" id="cd00130">
    <property type="entry name" value="PAS"/>
    <property type="match status" value="2"/>
</dbReference>
<comment type="caution">
    <text evidence="5">The sequence shown here is derived from an EMBL/GenBank/DDBJ whole genome shotgun (WGS) entry which is preliminary data.</text>
</comment>
<evidence type="ECO:0000256" key="1">
    <source>
        <dbReference type="ARBA" id="ARBA00023224"/>
    </source>
</evidence>
<dbReference type="SMART" id="SM00086">
    <property type="entry name" value="PAC"/>
    <property type="match status" value="2"/>
</dbReference>
<dbReference type="EMBL" id="JAVDWR010000001">
    <property type="protein sequence ID" value="MDR7119629.1"/>
    <property type="molecule type" value="Genomic_DNA"/>
</dbReference>
<dbReference type="Proteomes" id="UP001257909">
    <property type="component" value="Unassembled WGS sequence"/>
</dbReference>
<dbReference type="Gene3D" id="1.10.287.950">
    <property type="entry name" value="Methyl-accepting chemotaxis protein"/>
    <property type="match status" value="1"/>
</dbReference>
<dbReference type="PROSITE" id="PS50113">
    <property type="entry name" value="PAC"/>
    <property type="match status" value="1"/>
</dbReference>
<dbReference type="SMART" id="SM00283">
    <property type="entry name" value="MA"/>
    <property type="match status" value="1"/>
</dbReference>
<evidence type="ECO:0000313" key="6">
    <source>
        <dbReference type="Proteomes" id="UP001257909"/>
    </source>
</evidence>
<evidence type="ECO:0000259" key="4">
    <source>
        <dbReference type="PROSITE" id="PS50113"/>
    </source>
</evidence>
<dbReference type="InterPro" id="IPR001610">
    <property type="entry name" value="PAC"/>
</dbReference>
<dbReference type="SUPFAM" id="SSF55785">
    <property type="entry name" value="PYP-like sensor domain (PAS domain)"/>
    <property type="match status" value="2"/>
</dbReference>
<accession>A0ABU1VV73</accession>
<dbReference type="SUPFAM" id="SSF58104">
    <property type="entry name" value="Methyl-accepting chemotaxis protein (MCP) signaling domain"/>
    <property type="match status" value="1"/>
</dbReference>
<dbReference type="InterPro" id="IPR050903">
    <property type="entry name" value="Bact_Chemotaxis_MeTrfase"/>
</dbReference>
<keyword evidence="6" id="KW-1185">Reference proteome</keyword>
<dbReference type="RefSeq" id="WP_310274314.1">
    <property type="nucleotide sequence ID" value="NZ_JAVDWR010000001.1"/>
</dbReference>
<dbReference type="Pfam" id="PF08447">
    <property type="entry name" value="PAS_3"/>
    <property type="match status" value="2"/>
</dbReference>